<dbReference type="SUPFAM" id="SSF55874">
    <property type="entry name" value="ATPase domain of HSP90 chaperone/DNA topoisomerase II/histidine kinase"/>
    <property type="match status" value="1"/>
</dbReference>
<dbReference type="Gene3D" id="3.30.450.20">
    <property type="entry name" value="PAS domain"/>
    <property type="match status" value="1"/>
</dbReference>
<evidence type="ECO:0000259" key="13">
    <source>
        <dbReference type="PROSITE" id="PS50885"/>
    </source>
</evidence>
<keyword evidence="8" id="KW-0902">Two-component regulatory system</keyword>
<dbReference type="EMBL" id="JACHLK010000006">
    <property type="protein sequence ID" value="MBB6560671.1"/>
    <property type="molecule type" value="Genomic_DNA"/>
</dbReference>
<protein>
    <recommendedName>
        <fullName evidence="4">Chemotaxis protein CheA</fullName>
        <ecNumber evidence="3">2.7.13.3</ecNumber>
    </recommendedName>
</protein>
<dbReference type="InterPro" id="IPR036641">
    <property type="entry name" value="HPT_dom_sf"/>
</dbReference>
<dbReference type="InterPro" id="IPR051315">
    <property type="entry name" value="Bact_Chemotaxis_CheA"/>
</dbReference>
<dbReference type="PROSITE" id="PS50885">
    <property type="entry name" value="HAMP"/>
    <property type="match status" value="1"/>
</dbReference>
<organism evidence="15 16">
    <name type="scientific">Acidovorax soli</name>
    <dbReference type="NCBI Taxonomy" id="592050"/>
    <lineage>
        <taxon>Bacteria</taxon>
        <taxon>Pseudomonadati</taxon>
        <taxon>Pseudomonadota</taxon>
        <taxon>Betaproteobacteria</taxon>
        <taxon>Burkholderiales</taxon>
        <taxon>Comamonadaceae</taxon>
        <taxon>Acidovorax</taxon>
    </lineage>
</organism>
<keyword evidence="6" id="KW-0808">Transferase</keyword>
<dbReference type="AlphaFoldDB" id="A0A7X0U9Y4"/>
<dbReference type="GO" id="GO:0016020">
    <property type="term" value="C:membrane"/>
    <property type="evidence" value="ECO:0007669"/>
    <property type="project" value="UniProtKB-SubCell"/>
</dbReference>
<comment type="function">
    <text evidence="9">Involved in the transmission of sensory signals from the chemoreceptors to the flagellar motors. CheA is autophosphorylated; it can transfer its phosphate group to either CheB or CheY.</text>
</comment>
<dbReference type="SUPFAM" id="SSF47226">
    <property type="entry name" value="Histidine-containing phosphotransfer domain, HPT domain"/>
    <property type="match status" value="1"/>
</dbReference>
<keyword evidence="12" id="KW-0812">Transmembrane</keyword>
<name>A0A7X0U9Y4_9BURK</name>
<evidence type="ECO:0000256" key="3">
    <source>
        <dbReference type="ARBA" id="ARBA00012438"/>
    </source>
</evidence>
<dbReference type="Gene3D" id="1.20.120.160">
    <property type="entry name" value="HPT domain"/>
    <property type="match status" value="1"/>
</dbReference>
<evidence type="ECO:0000256" key="6">
    <source>
        <dbReference type="ARBA" id="ARBA00022679"/>
    </source>
</evidence>
<dbReference type="PANTHER" id="PTHR43395:SF8">
    <property type="entry name" value="HISTIDINE KINASE"/>
    <property type="match status" value="1"/>
</dbReference>
<dbReference type="RefSeq" id="WP_184858940.1">
    <property type="nucleotide sequence ID" value="NZ_JACHLK010000006.1"/>
</dbReference>
<dbReference type="SMART" id="SM00073">
    <property type="entry name" value="HPT"/>
    <property type="match status" value="1"/>
</dbReference>
<dbReference type="CDD" id="cd00088">
    <property type="entry name" value="HPT"/>
    <property type="match status" value="1"/>
</dbReference>
<proteinExistence type="predicted"/>
<evidence type="ECO:0000256" key="8">
    <source>
        <dbReference type="ARBA" id="ARBA00023012"/>
    </source>
</evidence>
<evidence type="ECO:0000256" key="4">
    <source>
        <dbReference type="ARBA" id="ARBA00021495"/>
    </source>
</evidence>
<dbReference type="Pfam" id="PF00672">
    <property type="entry name" value="HAMP"/>
    <property type="match status" value="1"/>
</dbReference>
<dbReference type="SMART" id="SM00387">
    <property type="entry name" value="HATPase_c"/>
    <property type="match status" value="1"/>
</dbReference>
<keyword evidence="7 15" id="KW-0418">Kinase</keyword>
<keyword evidence="12" id="KW-0472">Membrane</keyword>
<feature type="modified residue" description="Phosphohistidine" evidence="10">
    <location>
        <position position="462"/>
    </location>
</feature>
<evidence type="ECO:0000256" key="10">
    <source>
        <dbReference type="PROSITE-ProRule" id="PRU00110"/>
    </source>
</evidence>
<dbReference type="SUPFAM" id="SSF158472">
    <property type="entry name" value="HAMP domain-like"/>
    <property type="match status" value="1"/>
</dbReference>
<keyword evidence="16" id="KW-1185">Reference proteome</keyword>
<keyword evidence="12" id="KW-1133">Transmembrane helix</keyword>
<comment type="catalytic activity">
    <reaction evidence="1">
        <text>ATP + protein L-histidine = ADP + protein N-phospho-L-histidine.</text>
        <dbReference type="EC" id="2.7.13.3"/>
    </reaction>
</comment>
<dbReference type="InterPro" id="IPR004358">
    <property type="entry name" value="Sig_transdc_His_kin-like_C"/>
</dbReference>
<sequence>MTVRLRITLLITLTFLALCAIGGFALYQSSRGAQQVKAVTEGVVPSTIQSVELMGQLKDVHIATMAMVSAPDEASAKTLHEALSTRKADLQKALAEQTRQADSDAQRGLIKEAEMSLENYFQAIDSTAQFKLAGQQEAAEATMAATVDQYLREQGQMIEAVQVEKRRGKDQAIASLNTNLRETTTTLSAITLVAVLGMAGIGLMLYRQIVRPIGEMERKMTEIATSQDFSHRVPVARMDEIGRSLTAFNLMVAKIEESTELVRQRTADIQVMLHTIPQGILTLQAGGLVHPEYSDHLASIVGTREIAGRSVVDLLLTHTDLGADALSQATTAIDACIGEDLMNFDFNAHLLPGEVSARFGDGRPKVLDLTWSPIAAADASIERLMLCVRDVTELRELARAAQVQKQELAMIGEVLAVQQEKFQDFADSSASFVRHNQRLLDAAATDAPARSAAVAELFRNMHTLKGNARTYGLLQLADVAHTAEQRYDTLRQELSGWDVAALEAELQAVRASLEHYAQINDTTLGRKGPGRRGSVEKYLMVPRERIDALLHATDNALQSGDANAPRALLEEVQHALQLLGTSPLQDMLEPVLASLPGLAQELGKEAPQVAIADGGVVLRTQVADVLRNTFMHLLRNALDHGIEAAAERAANGKPPQGRIGISLHQAGAQLTLRLSDDGRGLDLARIRDKAVASGLVPEGRRLTPAETAQLVFAPGFSTARAVTAISGRGVGMDAVKAFVESVGGSIALELGPTTEGSEHAPFQTVIHLPAQYGVAQRTPVEFAEEAAR</sequence>
<dbReference type="InterPro" id="IPR024478">
    <property type="entry name" value="HlyB_4HB_MCP"/>
</dbReference>
<dbReference type="InterPro" id="IPR003594">
    <property type="entry name" value="HATPase_dom"/>
</dbReference>
<feature type="domain" description="HPt" evidence="14">
    <location>
        <begin position="421"/>
        <end position="523"/>
    </location>
</feature>
<dbReference type="SMART" id="SM00304">
    <property type="entry name" value="HAMP"/>
    <property type="match status" value="1"/>
</dbReference>
<keyword evidence="11" id="KW-0175">Coiled coil</keyword>
<evidence type="ECO:0000256" key="7">
    <source>
        <dbReference type="ARBA" id="ARBA00022777"/>
    </source>
</evidence>
<dbReference type="GO" id="GO:0000155">
    <property type="term" value="F:phosphorelay sensor kinase activity"/>
    <property type="evidence" value="ECO:0007669"/>
    <property type="project" value="UniProtKB-ARBA"/>
</dbReference>
<evidence type="ECO:0000259" key="14">
    <source>
        <dbReference type="PROSITE" id="PS50894"/>
    </source>
</evidence>
<dbReference type="PANTHER" id="PTHR43395">
    <property type="entry name" value="SENSOR HISTIDINE KINASE CHEA"/>
    <property type="match status" value="1"/>
</dbReference>
<feature type="domain" description="HAMP" evidence="13">
    <location>
        <begin position="207"/>
        <end position="260"/>
    </location>
</feature>
<evidence type="ECO:0000313" key="16">
    <source>
        <dbReference type="Proteomes" id="UP000575083"/>
    </source>
</evidence>
<dbReference type="Gene3D" id="3.30.565.10">
    <property type="entry name" value="Histidine kinase-like ATPase, C-terminal domain"/>
    <property type="match status" value="1"/>
</dbReference>
<comment type="caution">
    <text evidence="15">The sequence shown here is derived from an EMBL/GenBank/DDBJ whole genome shotgun (WGS) entry which is preliminary data.</text>
</comment>
<comment type="subcellular location">
    <subcellularLocation>
        <location evidence="2">Membrane</location>
    </subcellularLocation>
</comment>
<evidence type="ECO:0000256" key="9">
    <source>
        <dbReference type="ARBA" id="ARBA00035100"/>
    </source>
</evidence>
<dbReference type="InterPro" id="IPR036890">
    <property type="entry name" value="HATPase_C_sf"/>
</dbReference>
<feature type="transmembrane region" description="Helical" evidence="12">
    <location>
        <begin position="187"/>
        <end position="206"/>
    </location>
</feature>
<evidence type="ECO:0000256" key="11">
    <source>
        <dbReference type="SAM" id="Coils"/>
    </source>
</evidence>
<dbReference type="Proteomes" id="UP000575083">
    <property type="component" value="Unassembled WGS sequence"/>
</dbReference>
<dbReference type="PRINTS" id="PR00344">
    <property type="entry name" value="BCTRLSENSOR"/>
</dbReference>
<dbReference type="Gene3D" id="1.10.8.500">
    <property type="entry name" value="HAMP domain in histidine kinase"/>
    <property type="match status" value="1"/>
</dbReference>
<dbReference type="Pfam" id="PF12729">
    <property type="entry name" value="4HB_MCP_1"/>
    <property type="match status" value="1"/>
</dbReference>
<dbReference type="Pfam" id="PF01627">
    <property type="entry name" value="Hpt"/>
    <property type="match status" value="1"/>
</dbReference>
<reference evidence="15 16" key="1">
    <citation type="submission" date="2020-08" db="EMBL/GenBank/DDBJ databases">
        <title>Functional genomics of gut bacteria from endangered species of beetles.</title>
        <authorList>
            <person name="Carlos-Shanley C."/>
        </authorList>
    </citation>
    <scope>NUCLEOTIDE SEQUENCE [LARGE SCALE GENOMIC DNA]</scope>
    <source>
        <strain evidence="15 16">S00198</strain>
    </source>
</reference>
<evidence type="ECO:0000313" key="15">
    <source>
        <dbReference type="EMBL" id="MBB6560671.1"/>
    </source>
</evidence>
<gene>
    <name evidence="15" type="ORF">HNP48_003347</name>
</gene>
<dbReference type="EC" id="2.7.13.3" evidence="3"/>
<dbReference type="InterPro" id="IPR003660">
    <property type="entry name" value="HAMP_dom"/>
</dbReference>
<dbReference type="FunFam" id="3.30.565.10:FF:000016">
    <property type="entry name" value="Chemotaxis protein CheA, putative"/>
    <property type="match status" value="1"/>
</dbReference>
<dbReference type="InterPro" id="IPR008207">
    <property type="entry name" value="Sig_transdc_His_kin_Hpt_dom"/>
</dbReference>
<keyword evidence="5 10" id="KW-0597">Phosphoprotein</keyword>
<dbReference type="Pfam" id="PF02518">
    <property type="entry name" value="HATPase_c"/>
    <property type="match status" value="1"/>
</dbReference>
<feature type="coiled-coil region" evidence="11">
    <location>
        <begin position="473"/>
        <end position="519"/>
    </location>
</feature>
<evidence type="ECO:0000256" key="5">
    <source>
        <dbReference type="ARBA" id="ARBA00022553"/>
    </source>
</evidence>
<evidence type="ECO:0000256" key="2">
    <source>
        <dbReference type="ARBA" id="ARBA00004370"/>
    </source>
</evidence>
<evidence type="ECO:0000256" key="1">
    <source>
        <dbReference type="ARBA" id="ARBA00000085"/>
    </source>
</evidence>
<dbReference type="PROSITE" id="PS50894">
    <property type="entry name" value="HPT"/>
    <property type="match status" value="1"/>
</dbReference>
<evidence type="ECO:0000256" key="12">
    <source>
        <dbReference type="SAM" id="Phobius"/>
    </source>
</evidence>
<accession>A0A7X0U9Y4</accession>
<dbReference type="CDD" id="cd06225">
    <property type="entry name" value="HAMP"/>
    <property type="match status" value="1"/>
</dbReference>